<keyword evidence="1" id="KW-0808">Transferase</keyword>
<accession>A0A975RYB4</accession>
<name>A0A975RYB4_9BRAD</name>
<dbReference type="PANTHER" id="PTHR43861">
    <property type="entry name" value="TRANS-ACONITATE 2-METHYLTRANSFERASE-RELATED"/>
    <property type="match status" value="1"/>
</dbReference>
<evidence type="ECO:0000313" key="1">
    <source>
        <dbReference type="EMBL" id="QWG25107.1"/>
    </source>
</evidence>
<dbReference type="GO" id="GO:0008168">
    <property type="term" value="F:methyltransferase activity"/>
    <property type="evidence" value="ECO:0007669"/>
    <property type="project" value="UniProtKB-KW"/>
</dbReference>
<protein>
    <submittedName>
        <fullName evidence="1">Class I SAM-dependent methyltransferase</fullName>
    </submittedName>
</protein>
<proteinExistence type="predicted"/>
<organism evidence="1 2">
    <name type="scientific">Bradyrhizobium sediminis</name>
    <dbReference type="NCBI Taxonomy" id="2840469"/>
    <lineage>
        <taxon>Bacteria</taxon>
        <taxon>Pseudomonadati</taxon>
        <taxon>Pseudomonadota</taxon>
        <taxon>Alphaproteobacteria</taxon>
        <taxon>Hyphomicrobiales</taxon>
        <taxon>Nitrobacteraceae</taxon>
        <taxon>Bradyrhizobium</taxon>
    </lineage>
</organism>
<dbReference type="PANTHER" id="PTHR43861:SF6">
    <property type="entry name" value="METHYLTRANSFERASE TYPE 11"/>
    <property type="match status" value="1"/>
</dbReference>
<dbReference type="EMBL" id="CP076136">
    <property type="protein sequence ID" value="QWG25107.1"/>
    <property type="molecule type" value="Genomic_DNA"/>
</dbReference>
<dbReference type="AlphaFoldDB" id="A0A975RYB4"/>
<dbReference type="InterPro" id="IPR029063">
    <property type="entry name" value="SAM-dependent_MTases_sf"/>
</dbReference>
<sequence>MTMSVQSRYQSYVSDQRQFFDELITEDWDSYKSELWDQTRRFEIAELFKLIQPRTIIDIGCGVGFHDQEMAKYPFVTLVDAIDPSVASIEKAEQHFPHPKVTRWVGGFDELSSNKKYDLAISFQVFEHLNEPERYLLKMTEIVSPEGYVAIVMPNRTRLSNALRRLRGLEPELLDVMHFREYSVSQTYDIGKKCGLTPFASFGYGLHGHKHIDRLSWSTRLKLGRLLPSLAHGICVILKN</sequence>
<keyword evidence="1" id="KW-0489">Methyltransferase</keyword>
<dbReference type="RefSeq" id="WP_215605847.1">
    <property type="nucleotide sequence ID" value="NZ_CP076136.1"/>
</dbReference>
<keyword evidence="2" id="KW-1185">Reference proteome</keyword>
<dbReference type="CDD" id="cd02440">
    <property type="entry name" value="AdoMet_MTases"/>
    <property type="match status" value="1"/>
</dbReference>
<dbReference type="Pfam" id="PF13489">
    <property type="entry name" value="Methyltransf_23"/>
    <property type="match status" value="1"/>
</dbReference>
<dbReference type="Gene3D" id="3.40.50.150">
    <property type="entry name" value="Vaccinia Virus protein VP39"/>
    <property type="match status" value="1"/>
</dbReference>
<dbReference type="Proteomes" id="UP000676951">
    <property type="component" value="Chromosome"/>
</dbReference>
<evidence type="ECO:0000313" key="2">
    <source>
        <dbReference type="Proteomes" id="UP000676951"/>
    </source>
</evidence>
<dbReference type="SUPFAM" id="SSF53335">
    <property type="entry name" value="S-adenosyl-L-methionine-dependent methyltransferases"/>
    <property type="match status" value="1"/>
</dbReference>
<gene>
    <name evidence="1" type="ORF">KMZ93_09620</name>
</gene>
<reference evidence="1 2" key="1">
    <citation type="submission" date="2021-06" db="EMBL/GenBank/DDBJ databases">
        <title>Bradyrhizobium sp. S2-11-4 Genome sequencing.</title>
        <authorList>
            <person name="Jin L."/>
        </authorList>
    </citation>
    <scope>NUCLEOTIDE SEQUENCE [LARGE SCALE GENOMIC DNA]</scope>
    <source>
        <strain evidence="1 2">S2-11-4</strain>
    </source>
</reference>
<dbReference type="GO" id="GO:0032259">
    <property type="term" value="P:methylation"/>
    <property type="evidence" value="ECO:0007669"/>
    <property type="project" value="UniProtKB-KW"/>
</dbReference>